<dbReference type="Proteomes" id="UP000515126">
    <property type="component" value="Chromosome 19"/>
</dbReference>
<dbReference type="PANTHER" id="PTHR22419:SF2">
    <property type="entry name" value="COILED-COIL DOMAIN-CONTAINING PROTEIN 172"/>
    <property type="match status" value="1"/>
</dbReference>
<evidence type="ECO:0000256" key="5">
    <source>
        <dbReference type="ARBA" id="ARBA00023054"/>
    </source>
</evidence>
<evidence type="ECO:0000313" key="8">
    <source>
        <dbReference type="RefSeq" id="XP_021008180.1"/>
    </source>
</evidence>
<comment type="similarity">
    <text evidence="2">Belongs to the CCDC172 family.</text>
</comment>
<reference evidence="8" key="1">
    <citation type="submission" date="2025-08" db="UniProtKB">
        <authorList>
            <consortium name="RefSeq"/>
        </authorList>
    </citation>
    <scope>IDENTIFICATION</scope>
</reference>
<keyword evidence="5 6" id="KW-0175">Coiled coil</keyword>
<evidence type="ECO:0000256" key="4">
    <source>
        <dbReference type="ARBA" id="ARBA00022490"/>
    </source>
</evidence>
<evidence type="ECO:0000256" key="6">
    <source>
        <dbReference type="SAM" id="Coils"/>
    </source>
</evidence>
<protein>
    <recommendedName>
        <fullName evidence="3">Coiled-coil domain-containing protein 172</fullName>
    </recommendedName>
</protein>
<proteinExistence type="inferred from homology"/>
<dbReference type="CTD" id="374355"/>
<dbReference type="KEGG" id="mcal:110286061"/>
<keyword evidence="7" id="KW-1185">Reference proteome</keyword>
<dbReference type="PANTHER" id="PTHR22419">
    <property type="entry name" value="COILED-COIL DOMAIN-CONTAINING PROTEIN 172"/>
    <property type="match status" value="1"/>
</dbReference>
<dbReference type="AlphaFoldDB" id="A0A6P5NXG1"/>
<feature type="coiled-coil region" evidence="6">
    <location>
        <begin position="40"/>
        <end position="109"/>
    </location>
</feature>
<evidence type="ECO:0000256" key="2">
    <source>
        <dbReference type="ARBA" id="ARBA00008975"/>
    </source>
</evidence>
<accession>A0A6P5NXG1</accession>
<keyword evidence="4" id="KW-0963">Cytoplasm</keyword>
<evidence type="ECO:0000256" key="3">
    <source>
        <dbReference type="ARBA" id="ARBA00022327"/>
    </source>
</evidence>
<dbReference type="RefSeq" id="XP_021008180.1">
    <property type="nucleotide sequence ID" value="XM_021152521.2"/>
</dbReference>
<dbReference type="InterPro" id="IPR029618">
    <property type="entry name" value="CCDC172"/>
</dbReference>
<name>A0A6P5NXG1_MUSCR</name>
<organism evidence="7 8">
    <name type="scientific">Mus caroli</name>
    <name type="common">Ryukyu mouse</name>
    <name type="synonym">Ricefield mouse</name>
    <dbReference type="NCBI Taxonomy" id="10089"/>
    <lineage>
        <taxon>Eukaryota</taxon>
        <taxon>Metazoa</taxon>
        <taxon>Chordata</taxon>
        <taxon>Craniata</taxon>
        <taxon>Vertebrata</taxon>
        <taxon>Euteleostomi</taxon>
        <taxon>Mammalia</taxon>
        <taxon>Eutheria</taxon>
        <taxon>Euarchontoglires</taxon>
        <taxon>Glires</taxon>
        <taxon>Rodentia</taxon>
        <taxon>Myomorpha</taxon>
        <taxon>Muroidea</taxon>
        <taxon>Muridae</taxon>
        <taxon>Murinae</taxon>
        <taxon>Mus</taxon>
        <taxon>Mus</taxon>
    </lineage>
</organism>
<evidence type="ECO:0000313" key="7">
    <source>
        <dbReference type="Proteomes" id="UP000515126"/>
    </source>
</evidence>
<sequence>MILRLPYQILRASQPEMSLESLFQHIIFSEHQAEESRRVMREVRSEITRCRGKIKKATEDLSEEKIKLESKVQQFSEKSFLLELLKTHENALERQLREIISERDTLLQACEAIKNKTTEEEERFIKEITDFNDNYEITKKRDTLMKENIKMEIADLDSQADVLRGEMKSVERKCGQLRELQKLKNELLQELFTLQKKLKVLKDEETEAICITKQLEAEKIKIRDKPQHDPECMRLKRELDLYKAEDMESVYRALQAEVDLLELALAAKDPQDGNSLSHEPPHT</sequence>
<dbReference type="GeneID" id="110286061"/>
<evidence type="ECO:0000256" key="1">
    <source>
        <dbReference type="ARBA" id="ARBA00004496"/>
    </source>
</evidence>
<feature type="coiled-coil region" evidence="6">
    <location>
        <begin position="146"/>
        <end position="204"/>
    </location>
</feature>
<comment type="subcellular location">
    <subcellularLocation>
        <location evidence="1">Cytoplasm</location>
    </subcellularLocation>
</comment>
<dbReference type="GO" id="GO:0005737">
    <property type="term" value="C:cytoplasm"/>
    <property type="evidence" value="ECO:0007669"/>
    <property type="project" value="UniProtKB-SubCell"/>
</dbReference>
<gene>
    <name evidence="8" type="primary">Ccdc172</name>
</gene>